<sequence>MAQADGYDTIRLDTGPLHHEARALYCAADFTERGPYIWVLPELAAGLVFMERRL</sequence>
<protein>
    <recommendedName>
        <fullName evidence="3">Acetyltransferase (GNAT) family protein</fullName>
    </recommendedName>
</protein>
<proteinExistence type="predicted"/>
<accession>A0A6B2JP41</accession>
<keyword evidence="2" id="KW-1185">Reference proteome</keyword>
<dbReference type="AlphaFoldDB" id="A0A6B2JP41"/>
<dbReference type="EMBL" id="JAAGAB010000001">
    <property type="protein sequence ID" value="NDU99827.1"/>
    <property type="molecule type" value="Genomic_DNA"/>
</dbReference>
<dbReference type="Gene3D" id="3.40.630.30">
    <property type="match status" value="1"/>
</dbReference>
<reference evidence="1 2" key="1">
    <citation type="submission" date="2020-02" db="EMBL/GenBank/DDBJ databases">
        <title>Pseudoroseicyclus tamarix, sp. nov., isolated from offshore sediment of a Tamarix chinensis forest.</title>
        <authorList>
            <person name="Gai Y."/>
        </authorList>
    </citation>
    <scope>NUCLEOTIDE SEQUENCE [LARGE SCALE GENOMIC DNA]</scope>
    <source>
        <strain evidence="1 2">CLL3-39</strain>
    </source>
</reference>
<name>A0A6B2JP41_9RHOB</name>
<evidence type="ECO:0008006" key="3">
    <source>
        <dbReference type="Google" id="ProtNLM"/>
    </source>
</evidence>
<gene>
    <name evidence="1" type="ORF">GZA08_02420</name>
</gene>
<evidence type="ECO:0000313" key="2">
    <source>
        <dbReference type="Proteomes" id="UP000474757"/>
    </source>
</evidence>
<comment type="caution">
    <text evidence="1">The sequence shown here is derived from an EMBL/GenBank/DDBJ whole genome shotgun (WGS) entry which is preliminary data.</text>
</comment>
<organism evidence="1 2">
    <name type="scientific">Pseudoroseicyclus tamaricis</name>
    <dbReference type="NCBI Taxonomy" id="2705421"/>
    <lineage>
        <taxon>Bacteria</taxon>
        <taxon>Pseudomonadati</taxon>
        <taxon>Pseudomonadota</taxon>
        <taxon>Alphaproteobacteria</taxon>
        <taxon>Rhodobacterales</taxon>
        <taxon>Paracoccaceae</taxon>
        <taxon>Pseudoroseicyclus</taxon>
    </lineage>
</organism>
<dbReference type="Proteomes" id="UP000474757">
    <property type="component" value="Unassembled WGS sequence"/>
</dbReference>
<evidence type="ECO:0000313" key="1">
    <source>
        <dbReference type="EMBL" id="NDU99827.1"/>
    </source>
</evidence>